<keyword evidence="2" id="KW-0479">Metal-binding</keyword>
<evidence type="ECO:0000313" key="9">
    <source>
        <dbReference type="Proteomes" id="UP000036834"/>
    </source>
</evidence>
<reference evidence="8" key="2">
    <citation type="submission" date="2015-07" db="EMBL/GenBank/DDBJ databases">
        <title>MeaNS - Measles Nucleotide Surveillance Program.</title>
        <authorList>
            <person name="Tran T."/>
            <person name="Druce J."/>
        </authorList>
    </citation>
    <scope>NUCLEOTIDE SEQUENCE</scope>
    <source>
        <strain evidence="8">DSM 9887</strain>
    </source>
</reference>
<dbReference type="PANTHER" id="PTHR31302:SF25">
    <property type="entry name" value="PHOSPHOESTERASE"/>
    <property type="match status" value="1"/>
</dbReference>
<dbReference type="GO" id="GO:0016020">
    <property type="term" value="C:membrane"/>
    <property type="evidence" value="ECO:0007669"/>
    <property type="project" value="GOC"/>
</dbReference>
<evidence type="ECO:0000256" key="5">
    <source>
        <dbReference type="SAM" id="Phobius"/>
    </source>
</evidence>
<dbReference type="Pfam" id="PF00149">
    <property type="entry name" value="Metallophos"/>
    <property type="match status" value="1"/>
</dbReference>
<comment type="cofactor">
    <cofactor evidence="1">
        <name>a divalent metal cation</name>
        <dbReference type="ChEBI" id="CHEBI:60240"/>
    </cofactor>
</comment>
<reference evidence="9" key="1">
    <citation type="submission" date="2015-07" db="EMBL/GenBank/DDBJ databases">
        <title>Genome sequencing project for genomic taxonomy and phylogenomics of Bacillus-like bacteria.</title>
        <authorList>
            <person name="Liu B."/>
            <person name="Wang J."/>
            <person name="Zhu Y."/>
            <person name="Liu G."/>
            <person name="Chen Q."/>
            <person name="Chen Z."/>
            <person name="Lan J."/>
            <person name="Che J."/>
            <person name="Ge C."/>
            <person name="Shi H."/>
            <person name="Pan Z."/>
            <person name="Liu X."/>
        </authorList>
    </citation>
    <scope>NUCLEOTIDE SEQUENCE [LARGE SCALE GENOMIC DNA]</scope>
    <source>
        <strain evidence="9">DSM 9887</strain>
    </source>
</reference>
<dbReference type="GO" id="GO:0009245">
    <property type="term" value="P:lipid A biosynthetic process"/>
    <property type="evidence" value="ECO:0007669"/>
    <property type="project" value="TreeGrafter"/>
</dbReference>
<feature type="domain" description="Calcineurin-like phosphoesterase" evidence="6">
    <location>
        <begin position="64"/>
        <end position="226"/>
    </location>
</feature>
<evidence type="ECO:0000313" key="7">
    <source>
        <dbReference type="EMBL" id="GED66553.1"/>
    </source>
</evidence>
<dbReference type="Proteomes" id="UP000319578">
    <property type="component" value="Unassembled WGS sequence"/>
</dbReference>
<dbReference type="PATRIC" id="fig|54915.3.peg.3201"/>
<accession>A0A0K9YSL2</accession>
<dbReference type="STRING" id="54915.ADS79_20415"/>
<evidence type="ECO:0000256" key="3">
    <source>
        <dbReference type="ARBA" id="ARBA00022801"/>
    </source>
</evidence>
<evidence type="ECO:0000313" key="8">
    <source>
        <dbReference type="EMBL" id="KNB71180.1"/>
    </source>
</evidence>
<dbReference type="InterPro" id="IPR029052">
    <property type="entry name" value="Metallo-depent_PP-like"/>
</dbReference>
<dbReference type="CDD" id="cd07385">
    <property type="entry name" value="MPP_YkuE_C"/>
    <property type="match status" value="1"/>
</dbReference>
<proteinExistence type="inferred from homology"/>
<comment type="caution">
    <text evidence="8">The sequence shown here is derived from an EMBL/GenBank/DDBJ whole genome shotgun (WGS) entry which is preliminary data.</text>
</comment>
<keyword evidence="5" id="KW-1133">Transmembrane helix</keyword>
<dbReference type="EMBL" id="LGIQ01000009">
    <property type="protein sequence ID" value="KNB71180.1"/>
    <property type="molecule type" value="Genomic_DNA"/>
</dbReference>
<dbReference type="PANTHER" id="PTHR31302">
    <property type="entry name" value="TRANSMEMBRANE PROTEIN WITH METALLOPHOSPHOESTERASE DOMAIN-RELATED"/>
    <property type="match status" value="1"/>
</dbReference>
<evidence type="ECO:0000256" key="1">
    <source>
        <dbReference type="ARBA" id="ARBA00001968"/>
    </source>
</evidence>
<dbReference type="InterPro" id="IPR004843">
    <property type="entry name" value="Calcineurin-like_PHP"/>
</dbReference>
<dbReference type="InterPro" id="IPR051158">
    <property type="entry name" value="Metallophosphoesterase_sf"/>
</dbReference>
<dbReference type="AlphaFoldDB" id="A0A0K9YSL2"/>
<evidence type="ECO:0000256" key="2">
    <source>
        <dbReference type="ARBA" id="ARBA00022723"/>
    </source>
</evidence>
<evidence type="ECO:0000259" key="6">
    <source>
        <dbReference type="Pfam" id="PF00149"/>
    </source>
</evidence>
<evidence type="ECO:0000313" key="10">
    <source>
        <dbReference type="Proteomes" id="UP000319578"/>
    </source>
</evidence>
<name>A0A0K9YSL2_9BACL</name>
<comment type="similarity">
    <text evidence="4">Belongs to the metallophosphoesterase superfamily.</text>
</comment>
<keyword evidence="10" id="KW-1185">Reference proteome</keyword>
<protein>
    <submittedName>
        <fullName evidence="7 8">Phosphoesterase</fullName>
    </submittedName>
</protein>
<dbReference type="FunFam" id="3.60.21.10:FF:000028">
    <property type="entry name" value="Putative metallophosphoesterase"/>
    <property type="match status" value="1"/>
</dbReference>
<dbReference type="EMBL" id="BJON01000002">
    <property type="protein sequence ID" value="GED66553.1"/>
    <property type="molecule type" value="Genomic_DNA"/>
</dbReference>
<keyword evidence="5" id="KW-0812">Transmembrane</keyword>
<keyword evidence="3" id="KW-0378">Hydrolase</keyword>
<dbReference type="Gene3D" id="3.60.21.10">
    <property type="match status" value="1"/>
</dbReference>
<feature type="transmembrane region" description="Helical" evidence="5">
    <location>
        <begin position="18"/>
        <end position="37"/>
    </location>
</feature>
<organism evidence="8 9">
    <name type="scientific">Brevibacillus reuszeri</name>
    <dbReference type="NCBI Taxonomy" id="54915"/>
    <lineage>
        <taxon>Bacteria</taxon>
        <taxon>Bacillati</taxon>
        <taxon>Bacillota</taxon>
        <taxon>Bacilli</taxon>
        <taxon>Bacillales</taxon>
        <taxon>Paenibacillaceae</taxon>
        <taxon>Brevibacillus</taxon>
    </lineage>
</organism>
<dbReference type="RefSeq" id="WP_049740214.1">
    <property type="nucleotide sequence ID" value="NZ_BJON01000002.1"/>
</dbReference>
<dbReference type="GO" id="GO:0008758">
    <property type="term" value="F:UDP-2,3-diacylglucosamine hydrolase activity"/>
    <property type="evidence" value="ECO:0007669"/>
    <property type="project" value="TreeGrafter"/>
</dbReference>
<dbReference type="SUPFAM" id="SSF56300">
    <property type="entry name" value="Metallo-dependent phosphatases"/>
    <property type="match status" value="1"/>
</dbReference>
<sequence length="287" mass="31723">MADPHYQPITRKSFLRKVLLGVGGLVGLMMGAGVYGYNWERNVLQVERLSVTLPSLPKSFQGTKLVHFSDVHLGHYLEPQDLQKITDRIIAEQPDLICFTGDLVDESTRALSAAVPILSQLQAPLGKYAVLGNHDYRLSEQMVIRNALTASGFEVLDNRNVPLTKNDDQVYVAGVDDVLHGVPNIQQALTAIPEGKTVILLAHEPDFADEAVNYPVHLQLSGHSHGGQVRLPIIGHLMTPKLAHKYVQGMYQVGNHSMQVYTNRGIGTTILPVRLFCRPELTVLTLR</sequence>
<keyword evidence="5" id="KW-0472">Membrane</keyword>
<dbReference type="Proteomes" id="UP000036834">
    <property type="component" value="Unassembled WGS sequence"/>
</dbReference>
<dbReference type="GO" id="GO:0046872">
    <property type="term" value="F:metal ion binding"/>
    <property type="evidence" value="ECO:0007669"/>
    <property type="project" value="UniProtKB-KW"/>
</dbReference>
<reference evidence="7 10" key="3">
    <citation type="submission" date="2019-06" db="EMBL/GenBank/DDBJ databases">
        <title>Whole genome shotgun sequence of Brevibacillus reuszeri NBRC 15719.</title>
        <authorList>
            <person name="Hosoyama A."/>
            <person name="Uohara A."/>
            <person name="Ohji S."/>
            <person name="Ichikawa N."/>
        </authorList>
    </citation>
    <scope>NUCLEOTIDE SEQUENCE [LARGE SCALE GENOMIC DNA]</scope>
    <source>
        <strain evidence="7 10">NBRC 15719</strain>
    </source>
</reference>
<gene>
    <name evidence="8" type="ORF">ADS79_20415</name>
    <name evidence="7" type="ORF">BRE01_02550</name>
</gene>
<evidence type="ECO:0000256" key="4">
    <source>
        <dbReference type="ARBA" id="ARBA00061089"/>
    </source>
</evidence>